<feature type="binding site" description="axial binding residue" evidence="6">
    <location>
        <position position="47"/>
    </location>
    <ligand>
        <name>heme c</name>
        <dbReference type="ChEBI" id="CHEBI:61717"/>
        <label>1</label>
    </ligand>
    <ligandPart>
        <name>Fe</name>
        <dbReference type="ChEBI" id="CHEBI:18248"/>
    </ligandPart>
</feature>
<accession>A0A0B5FTN9</accession>
<keyword evidence="5 6" id="KW-0408">Iron</keyword>
<feature type="binding site" description="axial binding residue" evidence="6">
    <location>
        <position position="46"/>
    </location>
    <ligand>
        <name>heme c</name>
        <dbReference type="ChEBI" id="CHEBI:61717"/>
        <label>1</label>
    </ligand>
    <ligandPart>
        <name>Fe</name>
        <dbReference type="ChEBI" id="CHEBI:18248"/>
    </ligandPart>
</feature>
<feature type="binding site" description="axial binding residue" evidence="6">
    <location>
        <position position="69"/>
    </location>
    <ligand>
        <name>heme c</name>
        <dbReference type="ChEBI" id="CHEBI:61717"/>
        <label>2</label>
    </ligand>
    <ligandPart>
        <name>Fe</name>
        <dbReference type="ChEBI" id="CHEBI:18248"/>
    </ligandPart>
</feature>
<evidence type="ECO:0000256" key="5">
    <source>
        <dbReference type="ARBA" id="ARBA00023004"/>
    </source>
</evidence>
<keyword evidence="4" id="KW-0249">Electron transport</keyword>
<evidence type="ECO:0000256" key="3">
    <source>
        <dbReference type="ARBA" id="ARBA00022723"/>
    </source>
</evidence>
<evidence type="ECO:0000313" key="8">
    <source>
        <dbReference type="EMBL" id="AJF08049.1"/>
    </source>
</evidence>
<reference evidence="8 9" key="1">
    <citation type="journal article" date="2015" name="Genome Announc.">
        <title>Genomes of Geoalkalibacter ferrihydriticus Z-0531T and Geoalkalibacter subterraneus Red1T, Two Haloalkaliphilic Metal-Reducing Deltaproteobacteria.</title>
        <authorList>
            <person name="Badalamenti J.P."/>
            <person name="Krajmalnik-Brown R."/>
            <person name="Torres C.I."/>
            <person name="Bond D.R."/>
        </authorList>
    </citation>
    <scope>NUCLEOTIDE SEQUENCE [LARGE SCALE GENOMIC DNA]</scope>
    <source>
        <strain evidence="8 9">Red1</strain>
    </source>
</reference>
<dbReference type="PRINTS" id="PR00609">
    <property type="entry name" value="CYTOCHROMEC3"/>
</dbReference>
<evidence type="ECO:0000259" key="7">
    <source>
        <dbReference type="Pfam" id="PF14522"/>
    </source>
</evidence>
<feature type="binding site" description="axial binding residue" evidence="6">
    <location>
        <position position="43"/>
    </location>
    <ligand>
        <name>heme c</name>
        <dbReference type="ChEBI" id="CHEBI:61717"/>
        <label>1</label>
    </ligand>
    <ligandPart>
        <name>Fe</name>
        <dbReference type="ChEBI" id="CHEBI:18248"/>
    </ligandPart>
</feature>
<evidence type="ECO:0000256" key="1">
    <source>
        <dbReference type="ARBA" id="ARBA00022448"/>
    </source>
</evidence>
<dbReference type="InterPro" id="IPR036280">
    <property type="entry name" value="Multihaem_cyt_sf"/>
</dbReference>
<comment type="cofactor">
    <cofactor evidence="6">
        <name>heme c</name>
        <dbReference type="ChEBI" id="CHEBI:61717"/>
    </cofactor>
    <text evidence="6">Binds 4 heme c groups covalently per monomer.</text>
</comment>
<keyword evidence="1" id="KW-0813">Transport</keyword>
<organism evidence="8 9">
    <name type="scientific">Geoalkalibacter subterraneus</name>
    <dbReference type="NCBI Taxonomy" id="483547"/>
    <lineage>
        <taxon>Bacteria</taxon>
        <taxon>Pseudomonadati</taxon>
        <taxon>Thermodesulfobacteriota</taxon>
        <taxon>Desulfuromonadia</taxon>
        <taxon>Desulfuromonadales</taxon>
        <taxon>Geoalkalibacteraceae</taxon>
        <taxon>Geoalkalibacter</taxon>
    </lineage>
</organism>
<dbReference type="Gene3D" id="3.90.10.10">
    <property type="entry name" value="Cytochrome C3"/>
    <property type="match status" value="1"/>
</dbReference>
<dbReference type="HOGENOM" id="CLU_188310_0_0_7"/>
<name>A0A0B5FTN9_9BACT</name>
<protein>
    <recommendedName>
        <fullName evidence="7">Cytochrome c7-like domain-containing protein</fullName>
    </recommendedName>
</protein>
<feature type="binding site" description="axial binding residue" evidence="6">
    <location>
        <position position="70"/>
    </location>
    <ligand>
        <name>heme c</name>
        <dbReference type="ChEBI" id="CHEBI:61717"/>
        <label>1</label>
    </ligand>
    <ligandPart>
        <name>Fe</name>
        <dbReference type="ChEBI" id="CHEBI:18248"/>
    </ligandPart>
</feature>
<proteinExistence type="predicted"/>
<feature type="binding site" description="axial binding residue" evidence="6">
    <location>
        <position position="37"/>
    </location>
    <ligand>
        <name>heme c</name>
        <dbReference type="ChEBI" id="CHEBI:61717"/>
        <label>1</label>
    </ligand>
    <ligandPart>
        <name>Fe</name>
        <dbReference type="ChEBI" id="CHEBI:18248"/>
    </ligandPart>
</feature>
<evidence type="ECO:0000313" key="9">
    <source>
        <dbReference type="Proteomes" id="UP000035036"/>
    </source>
</evidence>
<keyword evidence="2 6" id="KW-0349">Heme</keyword>
<dbReference type="AlphaFoldDB" id="A0A0B5FTN9"/>
<dbReference type="Proteomes" id="UP000035036">
    <property type="component" value="Chromosome"/>
</dbReference>
<dbReference type="GO" id="GO:0046872">
    <property type="term" value="F:metal ion binding"/>
    <property type="evidence" value="ECO:0007669"/>
    <property type="project" value="UniProtKB-KW"/>
</dbReference>
<dbReference type="InterPro" id="IPR002322">
    <property type="entry name" value="Cyt_c_III"/>
</dbReference>
<feature type="binding site" description="axial binding residue" evidence="6">
    <location>
        <position position="34"/>
    </location>
    <ligand>
        <name>heme c</name>
        <dbReference type="ChEBI" id="CHEBI:61717"/>
        <label>1</label>
    </ligand>
    <ligandPart>
        <name>Fe</name>
        <dbReference type="ChEBI" id="CHEBI:18248"/>
    </ligandPart>
</feature>
<keyword evidence="9" id="KW-1185">Reference proteome</keyword>
<dbReference type="CDD" id="cd08168">
    <property type="entry name" value="Cytochrom_C3"/>
    <property type="match status" value="1"/>
</dbReference>
<evidence type="ECO:0000256" key="2">
    <source>
        <dbReference type="ARBA" id="ARBA00022617"/>
    </source>
</evidence>
<dbReference type="Pfam" id="PF14522">
    <property type="entry name" value="Cytochrome_C7"/>
    <property type="match status" value="1"/>
</dbReference>
<evidence type="ECO:0000256" key="6">
    <source>
        <dbReference type="PIRSR" id="PIRSR602322-1"/>
    </source>
</evidence>
<sequence length="86" mass="9091">MQEGAKKTGAIATEVAAPAVLSYEAMNGNVTFDHPMHAEALSCAKCHEEMPPQKIAIDKTIAHQLCKGCHSDMGAGPTACNECHIK</sequence>
<dbReference type="GO" id="GO:0020037">
    <property type="term" value="F:heme binding"/>
    <property type="evidence" value="ECO:0007669"/>
    <property type="project" value="InterPro"/>
</dbReference>
<dbReference type="GO" id="GO:0009055">
    <property type="term" value="F:electron transfer activity"/>
    <property type="evidence" value="ECO:0007669"/>
    <property type="project" value="InterPro"/>
</dbReference>
<feature type="domain" description="Cytochrome c7-like" evidence="7">
    <location>
        <begin position="30"/>
        <end position="84"/>
    </location>
</feature>
<dbReference type="InterPro" id="IPR029467">
    <property type="entry name" value="Cyt_c7-like"/>
</dbReference>
<gene>
    <name evidence="8" type="ORF">GSUB_13680</name>
</gene>
<dbReference type="KEGG" id="gsb:GSUB_13680"/>
<keyword evidence="3 6" id="KW-0479">Metal-binding</keyword>
<dbReference type="SUPFAM" id="SSF48695">
    <property type="entry name" value="Multiheme cytochromes"/>
    <property type="match status" value="1"/>
</dbReference>
<evidence type="ECO:0000256" key="4">
    <source>
        <dbReference type="ARBA" id="ARBA00022982"/>
    </source>
</evidence>
<dbReference type="EMBL" id="CP010311">
    <property type="protein sequence ID" value="AJF08049.1"/>
    <property type="molecule type" value="Genomic_DNA"/>
</dbReference>